<gene>
    <name evidence="1" type="ORF">QLQ22_12865</name>
</gene>
<keyword evidence="2" id="KW-1185">Reference proteome</keyword>
<evidence type="ECO:0000313" key="2">
    <source>
        <dbReference type="Proteomes" id="UP001226091"/>
    </source>
</evidence>
<dbReference type="Proteomes" id="UP001226091">
    <property type="component" value="Chromosome"/>
</dbReference>
<proteinExistence type="predicted"/>
<sequence>MEQKPLHYDGSVQTVSDKELRLNEQLIITDEIRKNLGFNPYFSDSNE</sequence>
<name>A0ACD4R664_9BACI</name>
<dbReference type="EMBL" id="CP126116">
    <property type="protein sequence ID" value="WHZ55622.1"/>
    <property type="molecule type" value="Genomic_DNA"/>
</dbReference>
<organism evidence="1 2">
    <name type="scientific">Metabacillus hrfriensis</name>
    <dbReference type="NCBI Taxonomy" id="3048891"/>
    <lineage>
        <taxon>Bacteria</taxon>
        <taxon>Bacillati</taxon>
        <taxon>Bacillota</taxon>
        <taxon>Bacilli</taxon>
        <taxon>Bacillales</taxon>
        <taxon>Bacillaceae</taxon>
        <taxon>Metabacillus</taxon>
    </lineage>
</organism>
<protein>
    <submittedName>
        <fullName evidence="1">Uncharacterized protein</fullName>
    </submittedName>
</protein>
<evidence type="ECO:0000313" key="1">
    <source>
        <dbReference type="EMBL" id="WHZ55622.1"/>
    </source>
</evidence>
<accession>A0ACD4R664</accession>
<reference evidence="2" key="1">
    <citation type="journal article" date="2025" name="Aquaculture">
        <title>Assessment of the bioflocculant production and safety properties of Metabacillus hrfriensis sp. nov. based on phenotypic and whole-genome sequencing analysis.</title>
        <authorList>
            <person name="Zhang R."/>
            <person name="Zhao Z."/>
            <person name="Luo L."/>
            <person name="Wang S."/>
            <person name="Guo K."/>
            <person name="Xu W."/>
        </authorList>
    </citation>
    <scope>NUCLEOTIDE SEQUENCE [LARGE SCALE GENOMIC DNA]</scope>
    <source>
        <strain evidence="2">CT-WN-B3</strain>
    </source>
</reference>